<evidence type="ECO:0000313" key="2">
    <source>
        <dbReference type="Proteomes" id="UP000268857"/>
    </source>
</evidence>
<sequence length="147" mass="15375">MIGEVASMFLPAAVNAVGKAVGGVANAASGNAAGRVAGAGLNANDVFERLREAGVTLDPEQQAKIQQKFDRENQEFNQQQSFANQAFGAQLGNQAGNLITEREMAVQAQRNAADNVRTQLDALARRSSDSANAINNAISTGINAFRG</sequence>
<evidence type="ECO:0000313" key="1">
    <source>
        <dbReference type="EMBL" id="RUR77005.1"/>
    </source>
</evidence>
<name>A0A3S1FF95_CHLFR</name>
<reference evidence="1 2" key="1">
    <citation type="journal article" date="2019" name="Genome Biol. Evol.">
        <title>Day and night: Metabolic profiles and evolutionary relationships of six axenic non-marine cyanobacteria.</title>
        <authorList>
            <person name="Will S.E."/>
            <person name="Henke P."/>
            <person name="Boedeker C."/>
            <person name="Huang S."/>
            <person name="Brinkmann H."/>
            <person name="Rohde M."/>
            <person name="Jarek M."/>
            <person name="Friedl T."/>
            <person name="Seufert S."/>
            <person name="Schumacher M."/>
            <person name="Overmann J."/>
            <person name="Neumann-Schaal M."/>
            <person name="Petersen J."/>
        </authorList>
    </citation>
    <scope>NUCLEOTIDE SEQUENCE [LARGE SCALE GENOMIC DNA]</scope>
    <source>
        <strain evidence="1 2">PCC 6912</strain>
    </source>
</reference>
<comment type="caution">
    <text evidence="1">The sequence shown here is derived from an EMBL/GenBank/DDBJ whole genome shotgun (WGS) entry which is preliminary data.</text>
</comment>
<proteinExistence type="predicted"/>
<dbReference type="Proteomes" id="UP000268857">
    <property type="component" value="Unassembled WGS sequence"/>
</dbReference>
<dbReference type="STRING" id="211165.GCA_000317285_01766"/>
<accession>A0A3S1FF95</accession>
<organism evidence="1 2">
    <name type="scientific">Chlorogloeopsis fritschii PCC 6912</name>
    <dbReference type="NCBI Taxonomy" id="211165"/>
    <lineage>
        <taxon>Bacteria</taxon>
        <taxon>Bacillati</taxon>
        <taxon>Cyanobacteriota</taxon>
        <taxon>Cyanophyceae</taxon>
        <taxon>Nostocales</taxon>
        <taxon>Chlorogloeopsidaceae</taxon>
        <taxon>Chlorogloeopsis</taxon>
    </lineage>
</organism>
<keyword evidence="2" id="KW-1185">Reference proteome</keyword>
<dbReference type="EMBL" id="RSCJ01000018">
    <property type="protein sequence ID" value="RUR77005.1"/>
    <property type="molecule type" value="Genomic_DNA"/>
</dbReference>
<protein>
    <submittedName>
        <fullName evidence="1">Uncharacterized protein</fullName>
    </submittedName>
</protein>
<dbReference type="AlphaFoldDB" id="A0A3S1FF95"/>
<dbReference type="RefSeq" id="WP_016879417.1">
    <property type="nucleotide sequence ID" value="NZ_AJLN01000059.1"/>
</dbReference>
<gene>
    <name evidence="1" type="ORF">PCC6912_39640</name>
</gene>